<name>A0AAD9BT23_DISEL</name>
<keyword evidence="2" id="KW-1185">Reference proteome</keyword>
<comment type="caution">
    <text evidence="1">The sequence shown here is derived from an EMBL/GenBank/DDBJ whole genome shotgun (WGS) entry which is preliminary data.</text>
</comment>
<reference evidence="1" key="1">
    <citation type="submission" date="2023-04" db="EMBL/GenBank/DDBJ databases">
        <title>Chromosome-level genome of Chaenocephalus aceratus.</title>
        <authorList>
            <person name="Park H."/>
        </authorList>
    </citation>
    <scope>NUCLEOTIDE SEQUENCE</scope>
    <source>
        <strain evidence="1">DE</strain>
        <tissue evidence="1">Muscle</tissue>
    </source>
</reference>
<evidence type="ECO:0000313" key="1">
    <source>
        <dbReference type="EMBL" id="KAK1888463.1"/>
    </source>
</evidence>
<organism evidence="1 2">
    <name type="scientific">Dissostichus eleginoides</name>
    <name type="common">Patagonian toothfish</name>
    <name type="synonym">Dissostichus amissus</name>
    <dbReference type="NCBI Taxonomy" id="100907"/>
    <lineage>
        <taxon>Eukaryota</taxon>
        <taxon>Metazoa</taxon>
        <taxon>Chordata</taxon>
        <taxon>Craniata</taxon>
        <taxon>Vertebrata</taxon>
        <taxon>Euteleostomi</taxon>
        <taxon>Actinopterygii</taxon>
        <taxon>Neopterygii</taxon>
        <taxon>Teleostei</taxon>
        <taxon>Neoteleostei</taxon>
        <taxon>Acanthomorphata</taxon>
        <taxon>Eupercaria</taxon>
        <taxon>Perciformes</taxon>
        <taxon>Notothenioidei</taxon>
        <taxon>Nototheniidae</taxon>
        <taxon>Dissostichus</taxon>
    </lineage>
</organism>
<sequence>MQREEWSYLHPEIPRPLLCGETNQCVMVKEAASPEAQFLEMFYSVFTQLYHFSRSAQHRGVQSHDLQPVNSIHAQPLVPSGSMWDGQNDTLKVLTCFMNTVHSKKFQANNRTSDFVRSGCVSRSMIVRNKNGGQERFSSYFLGGTSPCWRWFY</sequence>
<dbReference type="Proteomes" id="UP001228049">
    <property type="component" value="Unassembled WGS sequence"/>
</dbReference>
<gene>
    <name evidence="1" type="ORF">KUDE01_029246</name>
</gene>
<evidence type="ECO:0000313" key="2">
    <source>
        <dbReference type="Proteomes" id="UP001228049"/>
    </source>
</evidence>
<proteinExistence type="predicted"/>
<dbReference type="EMBL" id="JASDAP010000018">
    <property type="protein sequence ID" value="KAK1888463.1"/>
    <property type="molecule type" value="Genomic_DNA"/>
</dbReference>
<protein>
    <submittedName>
        <fullName evidence="1">Maturase K</fullName>
    </submittedName>
</protein>
<dbReference type="AlphaFoldDB" id="A0AAD9BT23"/>
<accession>A0AAD9BT23</accession>